<dbReference type="Pfam" id="PF13365">
    <property type="entry name" value="Trypsin_2"/>
    <property type="match status" value="1"/>
</dbReference>
<evidence type="ECO:0000256" key="2">
    <source>
        <dbReference type="ARBA" id="ARBA00022801"/>
    </source>
</evidence>
<dbReference type="SUPFAM" id="SSF50156">
    <property type="entry name" value="PDZ domain-like"/>
    <property type="match status" value="1"/>
</dbReference>
<dbReference type="GO" id="GO:0004252">
    <property type="term" value="F:serine-type endopeptidase activity"/>
    <property type="evidence" value="ECO:0007669"/>
    <property type="project" value="InterPro"/>
</dbReference>
<feature type="domain" description="PDZ" evidence="3">
    <location>
        <begin position="222"/>
        <end position="273"/>
    </location>
</feature>
<keyword evidence="2" id="KW-0378">Hydrolase</keyword>
<evidence type="ECO:0000256" key="1">
    <source>
        <dbReference type="ARBA" id="ARBA00022670"/>
    </source>
</evidence>
<dbReference type="Gene3D" id="2.30.42.10">
    <property type="match status" value="1"/>
</dbReference>
<dbReference type="PANTHER" id="PTHR43343:SF3">
    <property type="entry name" value="PROTEASE DO-LIKE 8, CHLOROPLASTIC"/>
    <property type="match status" value="1"/>
</dbReference>
<reference evidence="4" key="1">
    <citation type="journal article" date="2020" name="mSystems">
        <title>Genome- and Community-Level Interaction Insights into Carbon Utilization and Element Cycling Functions of Hydrothermarchaeota in Hydrothermal Sediment.</title>
        <authorList>
            <person name="Zhou Z."/>
            <person name="Liu Y."/>
            <person name="Xu W."/>
            <person name="Pan J."/>
            <person name="Luo Z.H."/>
            <person name="Li M."/>
        </authorList>
    </citation>
    <scope>NUCLEOTIDE SEQUENCE [LARGE SCALE GENOMIC DNA]</scope>
    <source>
        <strain evidence="4">SpSt-16</strain>
    </source>
</reference>
<dbReference type="GO" id="GO:0006508">
    <property type="term" value="P:proteolysis"/>
    <property type="evidence" value="ECO:0007669"/>
    <property type="project" value="UniProtKB-KW"/>
</dbReference>
<dbReference type="Pfam" id="PF13180">
    <property type="entry name" value="PDZ_2"/>
    <property type="match status" value="1"/>
</dbReference>
<sequence length="313" mass="33088">MDLKTLVEEIARIVDGVKESVVTISTVRISIDVLFGLSPVQGVGSGFIVHSDGYVVTNSHVVQGASKVAVILHDGESVEGEVLASDPRRDLALLRIDAKGLKPIKLGDSDRIRTGEIVFAIGSPLGLPGPSVTMGIVSAVNRTIVSENIVLEDLIQTDAAINPGNSGGPLVNIDGMAIGVTTAIIPYAQGIGFAIPINTVKRFLDMLAKFGRPVSAWIGVYVAPITKHIAKMYGLPVSEGLMVVDVVRGGPAHRVGIRRGDIITRANDRAVQSAKDLRVSVEESVHKGFVVLEVIRDGKAHVVEVPVAIEVIE</sequence>
<comment type="caution">
    <text evidence="4">The sequence shown here is derived from an EMBL/GenBank/DDBJ whole genome shotgun (WGS) entry which is preliminary data.</text>
</comment>
<dbReference type="SMART" id="SM00228">
    <property type="entry name" value="PDZ"/>
    <property type="match status" value="1"/>
</dbReference>
<dbReference type="InterPro" id="IPR001940">
    <property type="entry name" value="Peptidase_S1C"/>
</dbReference>
<dbReference type="SUPFAM" id="SSF50494">
    <property type="entry name" value="Trypsin-like serine proteases"/>
    <property type="match status" value="1"/>
</dbReference>
<keyword evidence="1 4" id="KW-0645">Protease</keyword>
<dbReference type="InterPro" id="IPR051201">
    <property type="entry name" value="Chloro_Bact_Ser_Proteases"/>
</dbReference>
<proteinExistence type="predicted"/>
<evidence type="ECO:0000259" key="3">
    <source>
        <dbReference type="PROSITE" id="PS50106"/>
    </source>
</evidence>
<dbReference type="InterPro" id="IPR036034">
    <property type="entry name" value="PDZ_sf"/>
</dbReference>
<protein>
    <submittedName>
        <fullName evidence="4">Trypsin-like serine protease</fullName>
    </submittedName>
</protein>
<gene>
    <name evidence="4" type="ORF">ENO77_00845</name>
</gene>
<evidence type="ECO:0000313" key="4">
    <source>
        <dbReference type="EMBL" id="HEW52718.1"/>
    </source>
</evidence>
<organism evidence="4">
    <name type="scientific">Ignisphaera aggregans</name>
    <dbReference type="NCBI Taxonomy" id="334771"/>
    <lineage>
        <taxon>Archaea</taxon>
        <taxon>Thermoproteota</taxon>
        <taxon>Thermoprotei</taxon>
        <taxon>Desulfurococcales</taxon>
        <taxon>Desulfurococcaceae</taxon>
        <taxon>Ignisphaera</taxon>
    </lineage>
</organism>
<dbReference type="PROSITE" id="PS50106">
    <property type="entry name" value="PDZ"/>
    <property type="match status" value="1"/>
</dbReference>
<accession>A0A7C2ZNI9</accession>
<dbReference type="InterPro" id="IPR009003">
    <property type="entry name" value="Peptidase_S1_PA"/>
</dbReference>
<dbReference type="InterPro" id="IPR001478">
    <property type="entry name" value="PDZ"/>
</dbReference>
<name>A0A7C2ZNI9_9CREN</name>
<dbReference type="PRINTS" id="PR00834">
    <property type="entry name" value="PROTEASES2C"/>
</dbReference>
<dbReference type="Gene3D" id="2.40.10.120">
    <property type="match status" value="1"/>
</dbReference>
<dbReference type="AlphaFoldDB" id="A0A7C2ZNI9"/>
<dbReference type="EMBL" id="DSGT01000002">
    <property type="protein sequence ID" value="HEW52718.1"/>
    <property type="molecule type" value="Genomic_DNA"/>
</dbReference>
<dbReference type="PANTHER" id="PTHR43343">
    <property type="entry name" value="PEPTIDASE S12"/>
    <property type="match status" value="1"/>
</dbReference>